<protein>
    <submittedName>
        <fullName evidence="1">Uncharacterized protein</fullName>
    </submittedName>
</protein>
<accession>A0A2J6QZ88</accession>
<dbReference type="Proteomes" id="UP000235786">
    <property type="component" value="Unassembled WGS sequence"/>
</dbReference>
<dbReference type="AlphaFoldDB" id="A0A2J6QZ88"/>
<sequence length="166" mass="18580">MDRSGHLFPTDLGGTAPRMKRERSNDFFKDLILCFNRSLSLAKDLPNTFEKILWAVRMRKPQNGFNDLIKSLRRGSPINVWRGSDANYEGSSAITAESLLNELDKDVYKVLLSGEIFLEQWSGAQPEARHEELTLNMGSLLQGFAGNNALSQLSLSMQVALPHAEV</sequence>
<reference evidence="1 2" key="1">
    <citation type="submission" date="2016-04" db="EMBL/GenBank/DDBJ databases">
        <title>A degradative enzymes factory behind the ericoid mycorrhizal symbiosis.</title>
        <authorList>
            <consortium name="DOE Joint Genome Institute"/>
            <person name="Martino E."/>
            <person name="Morin E."/>
            <person name="Grelet G."/>
            <person name="Kuo A."/>
            <person name="Kohler A."/>
            <person name="Daghino S."/>
            <person name="Barry K."/>
            <person name="Choi C."/>
            <person name="Cichocki N."/>
            <person name="Clum A."/>
            <person name="Copeland A."/>
            <person name="Hainaut M."/>
            <person name="Haridas S."/>
            <person name="Labutti K."/>
            <person name="Lindquist E."/>
            <person name="Lipzen A."/>
            <person name="Khouja H.-R."/>
            <person name="Murat C."/>
            <person name="Ohm R."/>
            <person name="Olson A."/>
            <person name="Spatafora J."/>
            <person name="Veneault-Fourrey C."/>
            <person name="Henrissat B."/>
            <person name="Grigoriev I."/>
            <person name="Martin F."/>
            <person name="Perotto S."/>
        </authorList>
    </citation>
    <scope>NUCLEOTIDE SEQUENCE [LARGE SCALE GENOMIC DNA]</scope>
    <source>
        <strain evidence="1 2">F</strain>
    </source>
</reference>
<organism evidence="1 2">
    <name type="scientific">Hyaloscypha variabilis (strain UAMH 11265 / GT02V1 / F)</name>
    <name type="common">Meliniomyces variabilis</name>
    <dbReference type="NCBI Taxonomy" id="1149755"/>
    <lineage>
        <taxon>Eukaryota</taxon>
        <taxon>Fungi</taxon>
        <taxon>Dikarya</taxon>
        <taxon>Ascomycota</taxon>
        <taxon>Pezizomycotina</taxon>
        <taxon>Leotiomycetes</taxon>
        <taxon>Helotiales</taxon>
        <taxon>Hyaloscyphaceae</taxon>
        <taxon>Hyaloscypha</taxon>
        <taxon>Hyaloscypha variabilis</taxon>
    </lineage>
</organism>
<keyword evidence="2" id="KW-1185">Reference proteome</keyword>
<dbReference type="EMBL" id="KZ613962">
    <property type="protein sequence ID" value="PMD31585.1"/>
    <property type="molecule type" value="Genomic_DNA"/>
</dbReference>
<proteinExistence type="predicted"/>
<gene>
    <name evidence="1" type="ORF">L207DRAFT_537048</name>
</gene>
<evidence type="ECO:0000313" key="2">
    <source>
        <dbReference type="Proteomes" id="UP000235786"/>
    </source>
</evidence>
<name>A0A2J6QZ88_HYAVF</name>
<evidence type="ECO:0000313" key="1">
    <source>
        <dbReference type="EMBL" id="PMD31585.1"/>
    </source>
</evidence>